<protein>
    <submittedName>
        <fullName evidence="10">ABC transporter permease subunit</fullName>
    </submittedName>
</protein>
<evidence type="ECO:0000256" key="7">
    <source>
        <dbReference type="RuleBase" id="RU363032"/>
    </source>
</evidence>
<dbReference type="Proteomes" id="UP000463857">
    <property type="component" value="Chromosome"/>
</dbReference>
<dbReference type="RefSeq" id="WP_159546421.1">
    <property type="nucleotide sequence ID" value="NZ_CP047156.1"/>
</dbReference>
<dbReference type="InterPro" id="IPR035906">
    <property type="entry name" value="MetI-like_sf"/>
</dbReference>
<dbReference type="EMBL" id="CP047156">
    <property type="protein sequence ID" value="QHC01284.1"/>
    <property type="molecule type" value="Genomic_DNA"/>
</dbReference>
<evidence type="ECO:0000256" key="5">
    <source>
        <dbReference type="ARBA" id="ARBA00022989"/>
    </source>
</evidence>
<gene>
    <name evidence="10" type="ORF">EK0264_13985</name>
</gene>
<feature type="transmembrane region" description="Helical" evidence="7">
    <location>
        <begin position="248"/>
        <end position="273"/>
    </location>
</feature>
<dbReference type="CDD" id="cd06261">
    <property type="entry name" value="TM_PBP2"/>
    <property type="match status" value="1"/>
</dbReference>
<feature type="transmembrane region" description="Helical" evidence="7">
    <location>
        <begin position="130"/>
        <end position="154"/>
    </location>
</feature>
<keyword evidence="11" id="KW-1185">Reference proteome</keyword>
<dbReference type="InParanoid" id="A0A7L4YQU5"/>
<evidence type="ECO:0000256" key="3">
    <source>
        <dbReference type="ARBA" id="ARBA00022475"/>
    </source>
</evidence>
<evidence type="ECO:0000259" key="9">
    <source>
        <dbReference type="PROSITE" id="PS50928"/>
    </source>
</evidence>
<feature type="domain" description="ABC transmembrane type-1" evidence="9">
    <location>
        <begin position="126"/>
        <end position="316"/>
    </location>
</feature>
<dbReference type="Pfam" id="PF00528">
    <property type="entry name" value="BPD_transp_1"/>
    <property type="match status" value="1"/>
</dbReference>
<organism evidence="10 11">
    <name type="scientific">Epidermidibacterium keratini</name>
    <dbReference type="NCBI Taxonomy" id="1891644"/>
    <lineage>
        <taxon>Bacteria</taxon>
        <taxon>Bacillati</taxon>
        <taxon>Actinomycetota</taxon>
        <taxon>Actinomycetes</taxon>
        <taxon>Sporichthyales</taxon>
        <taxon>Sporichthyaceae</taxon>
        <taxon>Epidermidibacterium</taxon>
    </lineage>
</organism>
<keyword evidence="2 7" id="KW-0813">Transport</keyword>
<evidence type="ECO:0000256" key="2">
    <source>
        <dbReference type="ARBA" id="ARBA00022448"/>
    </source>
</evidence>
<keyword evidence="6 7" id="KW-0472">Membrane</keyword>
<evidence type="ECO:0000256" key="1">
    <source>
        <dbReference type="ARBA" id="ARBA00004651"/>
    </source>
</evidence>
<dbReference type="KEGG" id="eke:EK0264_13985"/>
<proteinExistence type="inferred from homology"/>
<dbReference type="PANTHER" id="PTHR43386">
    <property type="entry name" value="OLIGOPEPTIDE TRANSPORT SYSTEM PERMEASE PROTEIN APPC"/>
    <property type="match status" value="1"/>
</dbReference>
<evidence type="ECO:0000313" key="10">
    <source>
        <dbReference type="EMBL" id="QHC01284.1"/>
    </source>
</evidence>
<comment type="subcellular location">
    <subcellularLocation>
        <location evidence="1 7">Cell membrane</location>
        <topology evidence="1 7">Multi-pass membrane protein</topology>
    </subcellularLocation>
</comment>
<dbReference type="InterPro" id="IPR025966">
    <property type="entry name" value="OppC_N"/>
</dbReference>
<dbReference type="InterPro" id="IPR050366">
    <property type="entry name" value="BP-dependent_transpt_permease"/>
</dbReference>
<keyword evidence="3" id="KW-1003">Cell membrane</keyword>
<keyword evidence="4 7" id="KW-0812">Transmembrane</keyword>
<feature type="transmembrane region" description="Helical" evidence="7">
    <location>
        <begin position="293"/>
        <end position="319"/>
    </location>
</feature>
<dbReference type="SUPFAM" id="SSF161098">
    <property type="entry name" value="MetI-like"/>
    <property type="match status" value="1"/>
</dbReference>
<evidence type="ECO:0000313" key="11">
    <source>
        <dbReference type="Proteomes" id="UP000463857"/>
    </source>
</evidence>
<feature type="region of interest" description="Disordered" evidence="8">
    <location>
        <begin position="1"/>
        <end position="32"/>
    </location>
</feature>
<dbReference type="InterPro" id="IPR000515">
    <property type="entry name" value="MetI-like"/>
</dbReference>
<dbReference type="GO" id="GO:0005886">
    <property type="term" value="C:plasma membrane"/>
    <property type="evidence" value="ECO:0007669"/>
    <property type="project" value="UniProtKB-SubCell"/>
</dbReference>
<name>A0A7L4YQU5_9ACTN</name>
<feature type="transmembrane region" description="Helical" evidence="7">
    <location>
        <begin position="166"/>
        <end position="186"/>
    </location>
</feature>
<accession>A0A7L4YQU5</accession>
<feature type="transmembrane region" description="Helical" evidence="7">
    <location>
        <begin position="64"/>
        <end position="86"/>
    </location>
</feature>
<feature type="compositionally biased region" description="Basic and acidic residues" evidence="8">
    <location>
        <begin position="1"/>
        <end position="12"/>
    </location>
</feature>
<dbReference type="PANTHER" id="PTHR43386:SF1">
    <property type="entry name" value="D,D-DIPEPTIDE TRANSPORT SYSTEM PERMEASE PROTEIN DDPC-RELATED"/>
    <property type="match status" value="1"/>
</dbReference>
<keyword evidence="5 7" id="KW-1133">Transmembrane helix</keyword>
<dbReference type="Gene3D" id="1.10.3720.10">
    <property type="entry name" value="MetI-like"/>
    <property type="match status" value="1"/>
</dbReference>
<dbReference type="FunCoup" id="A0A7L4YQU5">
    <property type="interactions" value="57"/>
</dbReference>
<evidence type="ECO:0000256" key="6">
    <source>
        <dbReference type="ARBA" id="ARBA00023136"/>
    </source>
</evidence>
<dbReference type="OrthoDB" id="6637947at2"/>
<dbReference type="GO" id="GO:0055085">
    <property type="term" value="P:transmembrane transport"/>
    <property type="evidence" value="ECO:0007669"/>
    <property type="project" value="InterPro"/>
</dbReference>
<evidence type="ECO:0000256" key="4">
    <source>
        <dbReference type="ARBA" id="ARBA00022692"/>
    </source>
</evidence>
<dbReference type="Pfam" id="PF12911">
    <property type="entry name" value="OppC_N"/>
    <property type="match status" value="1"/>
</dbReference>
<feature type="transmembrane region" description="Helical" evidence="7">
    <location>
        <begin position="192"/>
        <end position="209"/>
    </location>
</feature>
<evidence type="ECO:0000256" key="8">
    <source>
        <dbReference type="SAM" id="MobiDB-lite"/>
    </source>
</evidence>
<dbReference type="PROSITE" id="PS50928">
    <property type="entry name" value="ABC_TM1"/>
    <property type="match status" value="1"/>
</dbReference>
<dbReference type="AlphaFoldDB" id="A0A7L4YQU5"/>
<reference evidence="10 11" key="1">
    <citation type="journal article" date="2018" name="Int. J. Syst. Evol. Microbiol.">
        <title>Epidermidibacterium keratini gen. nov., sp. nov., a member of the family Sporichthyaceae, isolated from keratin epidermis.</title>
        <authorList>
            <person name="Lee D.G."/>
            <person name="Trujillo M.E."/>
            <person name="Kang S."/>
            <person name="Nam J.J."/>
            <person name="Kim Y.J."/>
        </authorList>
    </citation>
    <scope>NUCLEOTIDE SEQUENCE [LARGE SCALE GENOMIC DNA]</scope>
    <source>
        <strain evidence="10 11">EPI-7</strain>
    </source>
</reference>
<comment type="similarity">
    <text evidence="7">Belongs to the binding-protein-dependent transport system permease family.</text>
</comment>
<sequence>MSSSERTDRIADEPAGADTFVTSGPDGGPPIADSLAAIEAESVESGAPRRAGKRRFRTFLKEQPFGAVALILILLFLAVAIFAPLISPYSPLEQHRADIMVPPDGRFWMGTDELGRDVFSRVLAGARTSLLIAVATLIMGGLIGLVFGIISGYFGGTWIDNVIQRAMDTLMAIPSIVLLLFVAALLGPSVRNTIIALTILVIPSFNRVARGEVLRIREETYIEAARAVGCSTPRILLRYALPNLMAPLYVVSSLLFANVIIAESALSFLGIGTPPPTPSWGRMLSEGSRYLEIAPWGAVFPGLALSLSVLAFNLLGDALRDYFDPKQRR</sequence>